<evidence type="ECO:0000259" key="4">
    <source>
        <dbReference type="Pfam" id="PF00884"/>
    </source>
</evidence>
<evidence type="ECO:0000313" key="5">
    <source>
        <dbReference type="EMBL" id="MBK3519739.1"/>
    </source>
</evidence>
<dbReference type="PANTHER" id="PTHR43751:SF7">
    <property type="entry name" value="ARYLSULPHATASE A"/>
    <property type="match status" value="1"/>
</dbReference>
<reference evidence="5 6" key="1">
    <citation type="submission" date="2021-01" db="EMBL/GenBank/DDBJ databases">
        <title>Carboxyliciviraga sp.nov., isolated from coastal sediments.</title>
        <authorList>
            <person name="Lu D."/>
            <person name="Zhang T."/>
        </authorList>
    </citation>
    <scope>NUCLEOTIDE SEQUENCE [LARGE SCALE GENOMIC DNA]</scope>
    <source>
        <strain evidence="5 6">N1Y132</strain>
    </source>
</reference>
<dbReference type="EMBL" id="JAENRR010000088">
    <property type="protein sequence ID" value="MBK3519739.1"/>
    <property type="molecule type" value="Genomic_DNA"/>
</dbReference>
<dbReference type="InterPro" id="IPR000917">
    <property type="entry name" value="Sulfatase_N"/>
</dbReference>
<dbReference type="CDD" id="cd16143">
    <property type="entry name" value="ARS_like"/>
    <property type="match status" value="1"/>
</dbReference>
<dbReference type="Proteomes" id="UP000605676">
    <property type="component" value="Unassembled WGS sequence"/>
</dbReference>
<evidence type="ECO:0000256" key="2">
    <source>
        <dbReference type="ARBA" id="ARBA00022801"/>
    </source>
</evidence>
<feature type="domain" description="Sulfatase N-terminal" evidence="4">
    <location>
        <begin position="28"/>
        <end position="396"/>
    </location>
</feature>
<dbReference type="PROSITE" id="PS00523">
    <property type="entry name" value="SULFATASE_1"/>
    <property type="match status" value="1"/>
</dbReference>
<dbReference type="InterPro" id="IPR052701">
    <property type="entry name" value="GAG_Ulvan_Degrading_Sulfatases"/>
</dbReference>
<dbReference type="InterPro" id="IPR017850">
    <property type="entry name" value="Alkaline_phosphatase_core_sf"/>
</dbReference>
<dbReference type="PROSITE" id="PS51257">
    <property type="entry name" value="PROKAR_LIPOPROTEIN"/>
    <property type="match status" value="1"/>
</dbReference>
<accession>A0ABS1HRD7</accession>
<dbReference type="PROSITE" id="PS00149">
    <property type="entry name" value="SULFATASE_2"/>
    <property type="match status" value="1"/>
</dbReference>
<sequence>MQKFIFLISCAFLLTVLSGCSQKTPTQPNIVIIYADDLGIGDVSCYQAGTLNTPGIDRIATEGIRFTNGYATAATCTPSRYSLLTGEYPWRNERARVLAGNSALLIDTTANTLPKLLKANGYTTAVVGKWHLGLGDGNINWNVPITMGANEVGFDRSYIMAATNDRVPTVYVDNGNIVNLDVNDPIEVSYHKNFEGEPTGKENPELLKIHPSHGHNNSITNGISRIGYMKGGKSALWVDEAMADNFLDKAKQFVSQNKNNPFFLFYALHQPHVPRVPNQRFAGSSGMGPRGDAILEADWCVSEFLKTLDELGLSENTLVIFSSDNGPVLDDGYQDQSDVLIGEHTPWGNFRGGKYSLYDAGTHVPFLARWKGQIKPGVSDALISQVDLYASIAALLNNENKRPDSQNLLNTLTGKTKTGRSEHITEGLQGRLAYREGDWVLIPPYKGGKKISWGVDMETGFSSKPQLYNVKEDPGQQNDLADEMPEKVQQMQLKFNAIRTSVQ</sequence>
<keyword evidence="3" id="KW-0732">Signal</keyword>
<comment type="caution">
    <text evidence="5">The sequence shown here is derived from an EMBL/GenBank/DDBJ whole genome shotgun (WGS) entry which is preliminary data.</text>
</comment>
<feature type="signal peptide" evidence="3">
    <location>
        <begin position="1"/>
        <end position="23"/>
    </location>
</feature>
<dbReference type="InterPro" id="IPR024607">
    <property type="entry name" value="Sulfatase_CS"/>
</dbReference>
<comment type="similarity">
    <text evidence="1">Belongs to the sulfatase family.</text>
</comment>
<dbReference type="Gene3D" id="3.40.720.10">
    <property type="entry name" value="Alkaline Phosphatase, subunit A"/>
    <property type="match status" value="1"/>
</dbReference>
<evidence type="ECO:0000256" key="3">
    <source>
        <dbReference type="SAM" id="SignalP"/>
    </source>
</evidence>
<keyword evidence="2" id="KW-0378">Hydrolase</keyword>
<gene>
    <name evidence="5" type="ORF">JIV24_20530</name>
</gene>
<dbReference type="Pfam" id="PF00884">
    <property type="entry name" value="Sulfatase"/>
    <property type="match status" value="1"/>
</dbReference>
<name>A0ABS1HRD7_9BACT</name>
<dbReference type="Gene3D" id="3.30.1120.10">
    <property type="match status" value="1"/>
</dbReference>
<feature type="chain" id="PRO_5046070289" evidence="3">
    <location>
        <begin position="24"/>
        <end position="503"/>
    </location>
</feature>
<keyword evidence="6" id="KW-1185">Reference proteome</keyword>
<organism evidence="5 6">
    <name type="scientific">Carboxylicivirga marina</name>
    <dbReference type="NCBI Taxonomy" id="2800988"/>
    <lineage>
        <taxon>Bacteria</taxon>
        <taxon>Pseudomonadati</taxon>
        <taxon>Bacteroidota</taxon>
        <taxon>Bacteroidia</taxon>
        <taxon>Marinilabiliales</taxon>
        <taxon>Marinilabiliaceae</taxon>
        <taxon>Carboxylicivirga</taxon>
    </lineage>
</organism>
<dbReference type="PANTHER" id="PTHR43751">
    <property type="entry name" value="SULFATASE"/>
    <property type="match status" value="1"/>
</dbReference>
<evidence type="ECO:0000256" key="1">
    <source>
        <dbReference type="ARBA" id="ARBA00008779"/>
    </source>
</evidence>
<dbReference type="SUPFAM" id="SSF53649">
    <property type="entry name" value="Alkaline phosphatase-like"/>
    <property type="match status" value="1"/>
</dbReference>
<protein>
    <submittedName>
        <fullName evidence="5">Arylsulfatase</fullName>
    </submittedName>
</protein>
<evidence type="ECO:0000313" key="6">
    <source>
        <dbReference type="Proteomes" id="UP000605676"/>
    </source>
</evidence>
<dbReference type="RefSeq" id="WP_200466958.1">
    <property type="nucleotide sequence ID" value="NZ_JAENRR010000088.1"/>
</dbReference>
<proteinExistence type="inferred from homology"/>